<dbReference type="GO" id="GO:0008061">
    <property type="term" value="F:chitin binding"/>
    <property type="evidence" value="ECO:0007669"/>
    <property type="project" value="InterPro"/>
</dbReference>
<evidence type="ECO:0000313" key="2">
    <source>
        <dbReference type="EMBL" id="CAG9810407.1"/>
    </source>
</evidence>
<accession>A0A9N9S5E0</accession>
<dbReference type="SUPFAM" id="SSF57625">
    <property type="entry name" value="Invertebrate chitin-binding proteins"/>
    <property type="match status" value="1"/>
</dbReference>
<dbReference type="Proteomes" id="UP001153620">
    <property type="component" value="Chromosome 4"/>
</dbReference>
<feature type="signal peptide" evidence="1">
    <location>
        <begin position="1"/>
        <end position="16"/>
    </location>
</feature>
<gene>
    <name evidence="2" type="ORF">CHIRRI_LOCUS13221</name>
</gene>
<evidence type="ECO:0000313" key="3">
    <source>
        <dbReference type="Proteomes" id="UP001153620"/>
    </source>
</evidence>
<dbReference type="EMBL" id="OU895880">
    <property type="protein sequence ID" value="CAG9810407.1"/>
    <property type="molecule type" value="Genomic_DNA"/>
</dbReference>
<keyword evidence="3" id="KW-1185">Reference proteome</keyword>
<reference evidence="2" key="2">
    <citation type="submission" date="2022-10" db="EMBL/GenBank/DDBJ databases">
        <authorList>
            <consortium name="ENA_rothamsted_submissions"/>
            <consortium name="culmorum"/>
            <person name="King R."/>
        </authorList>
    </citation>
    <scope>NUCLEOTIDE SEQUENCE</scope>
</reference>
<name>A0A9N9S5E0_9DIPT</name>
<organism evidence="2 3">
    <name type="scientific">Chironomus riparius</name>
    <dbReference type="NCBI Taxonomy" id="315576"/>
    <lineage>
        <taxon>Eukaryota</taxon>
        <taxon>Metazoa</taxon>
        <taxon>Ecdysozoa</taxon>
        <taxon>Arthropoda</taxon>
        <taxon>Hexapoda</taxon>
        <taxon>Insecta</taxon>
        <taxon>Pterygota</taxon>
        <taxon>Neoptera</taxon>
        <taxon>Endopterygota</taxon>
        <taxon>Diptera</taxon>
        <taxon>Nematocera</taxon>
        <taxon>Chironomoidea</taxon>
        <taxon>Chironomidae</taxon>
        <taxon>Chironominae</taxon>
        <taxon>Chironomus</taxon>
    </lineage>
</organism>
<dbReference type="AlphaFoldDB" id="A0A9N9S5E0"/>
<reference evidence="2" key="1">
    <citation type="submission" date="2022-01" db="EMBL/GenBank/DDBJ databases">
        <authorList>
            <person name="King R."/>
        </authorList>
    </citation>
    <scope>NUCLEOTIDE SEQUENCE</scope>
</reference>
<protein>
    <submittedName>
        <fullName evidence="2">Uncharacterized protein</fullName>
    </submittedName>
</protein>
<feature type="chain" id="PRO_5040199968" evidence="1">
    <location>
        <begin position="17"/>
        <end position="95"/>
    </location>
</feature>
<proteinExistence type="predicted"/>
<sequence length="95" mass="10513">MKFLMIFSALLSMAFGATILNIILSNQLEVPRSVCVGQPTGTTFPIALECNMFIMCKNNEAVIGQCRFSEPYFHPCEFRCTADPNVCSKACINLP</sequence>
<keyword evidence="1" id="KW-0732">Signal</keyword>
<dbReference type="InterPro" id="IPR036508">
    <property type="entry name" value="Chitin-bd_dom_sf"/>
</dbReference>
<dbReference type="OrthoDB" id="6020543at2759"/>
<evidence type="ECO:0000256" key="1">
    <source>
        <dbReference type="SAM" id="SignalP"/>
    </source>
</evidence>